<dbReference type="GeneTree" id="ENSGT00950000182977"/>
<comment type="subcellular location">
    <subcellularLocation>
        <location evidence="1">Membrane</location>
    </subcellularLocation>
</comment>
<proteinExistence type="predicted"/>
<name>A0A3B3Q522_9TELE</name>
<protein>
    <submittedName>
        <fullName evidence="5">CMRF35-like molecule 1</fullName>
    </submittedName>
</protein>
<dbReference type="Pfam" id="PF07686">
    <property type="entry name" value="V-set"/>
    <property type="match status" value="1"/>
</dbReference>
<dbReference type="GO" id="GO:0005886">
    <property type="term" value="C:plasma membrane"/>
    <property type="evidence" value="ECO:0007669"/>
    <property type="project" value="TreeGrafter"/>
</dbReference>
<dbReference type="InterPro" id="IPR003599">
    <property type="entry name" value="Ig_sub"/>
</dbReference>
<evidence type="ECO:0000256" key="2">
    <source>
        <dbReference type="ARBA" id="ARBA00022692"/>
    </source>
</evidence>
<organism evidence="5 6">
    <name type="scientific">Paramormyrops kingsleyae</name>
    <dbReference type="NCBI Taxonomy" id="1676925"/>
    <lineage>
        <taxon>Eukaryota</taxon>
        <taxon>Metazoa</taxon>
        <taxon>Chordata</taxon>
        <taxon>Craniata</taxon>
        <taxon>Vertebrata</taxon>
        <taxon>Euteleostomi</taxon>
        <taxon>Actinopterygii</taxon>
        <taxon>Neopterygii</taxon>
        <taxon>Teleostei</taxon>
        <taxon>Osteoglossocephala</taxon>
        <taxon>Osteoglossomorpha</taxon>
        <taxon>Osteoglossiformes</taxon>
        <taxon>Mormyridae</taxon>
        <taxon>Paramormyrops</taxon>
    </lineage>
</organism>
<keyword evidence="2" id="KW-0812">Transmembrane</keyword>
<sequence>MEKCKYKKPVKEHKLCCQLLMFPGNFHTVLAGVSTVKWMRVQRRGSVTIPCFYDDRYKTNVKYWCRGKKRKSCTPIVHSDSPQEGKVSVRDDPDQRVFTVTINNFTDGDSGYYWCCVKINGASDPGDQVSLSVTDGEMFVLQTVANELKDTNTNTGGINILAFDDLIYNNKYQILVFDGKLPLYLRELGYCFLLFFLIIINLRCHPIQAEPLPCALCCWG</sequence>
<dbReference type="PANTHER" id="PTHR11860">
    <property type="entry name" value="POLYMERIC-IMMUNOGLOBULIN RECEPTOR"/>
    <property type="match status" value="1"/>
</dbReference>
<evidence type="ECO:0000313" key="6">
    <source>
        <dbReference type="Proteomes" id="UP000261540"/>
    </source>
</evidence>
<dbReference type="AlphaFoldDB" id="A0A3B3Q522"/>
<keyword evidence="3" id="KW-0472">Membrane</keyword>
<dbReference type="InterPro" id="IPR013783">
    <property type="entry name" value="Ig-like_fold"/>
</dbReference>
<dbReference type="CDD" id="cd05716">
    <property type="entry name" value="IgV_pIgR_like"/>
    <property type="match status" value="1"/>
</dbReference>
<dbReference type="InterPro" id="IPR050671">
    <property type="entry name" value="CD300_family_receptors"/>
</dbReference>
<dbReference type="GO" id="GO:0004888">
    <property type="term" value="F:transmembrane signaling receptor activity"/>
    <property type="evidence" value="ECO:0007669"/>
    <property type="project" value="TreeGrafter"/>
</dbReference>
<reference evidence="5" key="1">
    <citation type="submission" date="2025-08" db="UniProtKB">
        <authorList>
            <consortium name="Ensembl"/>
        </authorList>
    </citation>
    <scope>IDENTIFICATION</scope>
</reference>
<feature type="domain" description="Immunoglobulin" evidence="4">
    <location>
        <begin position="36"/>
        <end position="134"/>
    </location>
</feature>
<dbReference type="InterPro" id="IPR013106">
    <property type="entry name" value="Ig_V-set"/>
</dbReference>
<dbReference type="Proteomes" id="UP000261540">
    <property type="component" value="Unplaced"/>
</dbReference>
<dbReference type="SMART" id="SM00409">
    <property type="entry name" value="IG"/>
    <property type="match status" value="1"/>
</dbReference>
<evidence type="ECO:0000256" key="3">
    <source>
        <dbReference type="ARBA" id="ARBA00023136"/>
    </source>
</evidence>
<evidence type="ECO:0000259" key="4">
    <source>
        <dbReference type="SMART" id="SM00409"/>
    </source>
</evidence>
<dbReference type="Gene3D" id="2.60.40.10">
    <property type="entry name" value="Immunoglobulins"/>
    <property type="match status" value="1"/>
</dbReference>
<evidence type="ECO:0000313" key="5">
    <source>
        <dbReference type="Ensembl" id="ENSPKIP00000001253.1"/>
    </source>
</evidence>
<evidence type="ECO:0000256" key="1">
    <source>
        <dbReference type="ARBA" id="ARBA00004370"/>
    </source>
</evidence>
<dbReference type="SUPFAM" id="SSF48726">
    <property type="entry name" value="Immunoglobulin"/>
    <property type="match status" value="1"/>
</dbReference>
<dbReference type="PANTHER" id="PTHR11860:SF87">
    <property type="entry name" value="CMRF35-LIKE MOLECULE 8"/>
    <property type="match status" value="1"/>
</dbReference>
<dbReference type="InterPro" id="IPR036179">
    <property type="entry name" value="Ig-like_dom_sf"/>
</dbReference>
<reference evidence="5" key="2">
    <citation type="submission" date="2025-09" db="UniProtKB">
        <authorList>
            <consortium name="Ensembl"/>
        </authorList>
    </citation>
    <scope>IDENTIFICATION</scope>
</reference>
<dbReference type="Ensembl" id="ENSPKIT00000025170.1">
    <property type="protein sequence ID" value="ENSPKIP00000001253.1"/>
    <property type="gene ID" value="ENSPKIG00000019602.1"/>
</dbReference>
<keyword evidence="6" id="KW-1185">Reference proteome</keyword>
<accession>A0A3B3Q522</accession>